<gene>
    <name evidence="1" type="ORF">RF11_05799</name>
</gene>
<dbReference type="EMBL" id="JWZT01005379">
    <property type="protein sequence ID" value="KII61082.1"/>
    <property type="molecule type" value="Genomic_DNA"/>
</dbReference>
<organism evidence="1 2">
    <name type="scientific">Thelohanellus kitauei</name>
    <name type="common">Myxosporean</name>
    <dbReference type="NCBI Taxonomy" id="669202"/>
    <lineage>
        <taxon>Eukaryota</taxon>
        <taxon>Metazoa</taxon>
        <taxon>Cnidaria</taxon>
        <taxon>Myxozoa</taxon>
        <taxon>Myxosporea</taxon>
        <taxon>Bivalvulida</taxon>
        <taxon>Platysporina</taxon>
        <taxon>Myxobolidae</taxon>
        <taxon>Thelohanellus</taxon>
    </lineage>
</organism>
<accession>A0A0C2IW54</accession>
<reference evidence="1 2" key="1">
    <citation type="journal article" date="2014" name="Genome Biol. Evol.">
        <title>The genome of the myxosporean Thelohanellus kitauei shows adaptations to nutrient acquisition within its fish host.</title>
        <authorList>
            <person name="Yang Y."/>
            <person name="Xiong J."/>
            <person name="Zhou Z."/>
            <person name="Huo F."/>
            <person name="Miao W."/>
            <person name="Ran C."/>
            <person name="Liu Y."/>
            <person name="Zhang J."/>
            <person name="Feng J."/>
            <person name="Wang M."/>
            <person name="Wang M."/>
            <person name="Wang L."/>
            <person name="Yao B."/>
        </authorList>
    </citation>
    <scope>NUCLEOTIDE SEQUENCE [LARGE SCALE GENOMIC DNA]</scope>
    <source>
        <strain evidence="1">Wuqing</strain>
    </source>
</reference>
<keyword evidence="2" id="KW-1185">Reference proteome</keyword>
<sequence length="112" mass="12961">MDRTFILFSKDDEIQGSYKLAFHGQNYVQRAFKGLSWADGYFALCSRDKKILVFEADKLVSGNTEPCVMSTTDSEPLQICYCHNRMNNNNMEYIFVVTSSLKISFYLFVPTR</sequence>
<evidence type="ECO:0000313" key="1">
    <source>
        <dbReference type="EMBL" id="KII61082.1"/>
    </source>
</evidence>
<dbReference type="Proteomes" id="UP000031668">
    <property type="component" value="Unassembled WGS sequence"/>
</dbReference>
<comment type="caution">
    <text evidence="1">The sequence shown here is derived from an EMBL/GenBank/DDBJ whole genome shotgun (WGS) entry which is preliminary data.</text>
</comment>
<evidence type="ECO:0000313" key="2">
    <source>
        <dbReference type="Proteomes" id="UP000031668"/>
    </source>
</evidence>
<proteinExistence type="predicted"/>
<protein>
    <submittedName>
        <fullName evidence="1">Uncharacterized protein</fullName>
    </submittedName>
</protein>
<dbReference type="AlphaFoldDB" id="A0A0C2IW54"/>
<name>A0A0C2IW54_THEKT</name>